<name>A0A6N8UGF9_9FIRM</name>
<evidence type="ECO:0000313" key="6">
    <source>
        <dbReference type="Proteomes" id="UP000434036"/>
    </source>
</evidence>
<comment type="similarity">
    <text evidence="3">Belongs to the acetyltransferase family. RimJ subfamily.</text>
</comment>
<reference evidence="5 6" key="2">
    <citation type="submission" date="2020-01" db="EMBL/GenBank/DDBJ databases">
        <title>Clostridiaceae sp. nov. isolated from the gut of human by culturomics.</title>
        <authorList>
            <person name="Chang Y."/>
        </authorList>
    </citation>
    <scope>NUCLEOTIDE SEQUENCE [LARGE SCALE GENOMIC DNA]</scope>
    <source>
        <strain evidence="5 6">DONG20-135</strain>
    </source>
</reference>
<reference evidence="5 6" key="1">
    <citation type="submission" date="2019-12" db="EMBL/GenBank/DDBJ databases">
        <authorList>
            <person name="Yang R."/>
        </authorList>
    </citation>
    <scope>NUCLEOTIDE SEQUENCE [LARGE SCALE GENOMIC DNA]</scope>
    <source>
        <strain evidence="5 6">DONG20-135</strain>
    </source>
</reference>
<protein>
    <submittedName>
        <fullName evidence="5">GNAT family N-acetyltransferase</fullName>
    </submittedName>
</protein>
<keyword evidence="2" id="KW-0012">Acyltransferase</keyword>
<dbReference type="InterPro" id="IPR016181">
    <property type="entry name" value="Acyl_CoA_acyltransferase"/>
</dbReference>
<dbReference type="SUPFAM" id="SSF55729">
    <property type="entry name" value="Acyl-CoA N-acyltransferases (Nat)"/>
    <property type="match status" value="1"/>
</dbReference>
<evidence type="ECO:0000256" key="3">
    <source>
        <dbReference type="ARBA" id="ARBA00038502"/>
    </source>
</evidence>
<dbReference type="PANTHER" id="PTHR43792">
    <property type="entry name" value="GNAT FAMILY, PUTATIVE (AFU_ORTHOLOGUE AFUA_3G00765)-RELATED-RELATED"/>
    <property type="match status" value="1"/>
</dbReference>
<evidence type="ECO:0000256" key="1">
    <source>
        <dbReference type="ARBA" id="ARBA00022679"/>
    </source>
</evidence>
<sequence length="176" mass="20057">MDLQKWYKEKRCIVGDGIVLHPITEADVDDIFANFTKPVTKYMYPAAPKDKSETEAFVYGAVRGWQCGIETVFIIRDKEGGFIGCVGLHGILCGHPEIGIWTSEKVRGHGYGKQAVELAVRFGREMLKPDYFVYPVDHRNGPSRRIPLSMNGKAMREFTYENKSGDTLEMIEYWID</sequence>
<dbReference type="GO" id="GO:0016747">
    <property type="term" value="F:acyltransferase activity, transferring groups other than amino-acyl groups"/>
    <property type="evidence" value="ECO:0007669"/>
    <property type="project" value="InterPro"/>
</dbReference>
<evidence type="ECO:0000259" key="4">
    <source>
        <dbReference type="PROSITE" id="PS51186"/>
    </source>
</evidence>
<feature type="domain" description="N-acetyltransferase" evidence="4">
    <location>
        <begin position="18"/>
        <end position="175"/>
    </location>
</feature>
<dbReference type="InterPro" id="IPR051531">
    <property type="entry name" value="N-acetyltransferase"/>
</dbReference>
<keyword evidence="6" id="KW-1185">Reference proteome</keyword>
<dbReference type="EMBL" id="WUUQ01000006">
    <property type="protein sequence ID" value="MXQ74337.1"/>
    <property type="molecule type" value="Genomic_DNA"/>
</dbReference>
<dbReference type="InterPro" id="IPR000182">
    <property type="entry name" value="GNAT_dom"/>
</dbReference>
<dbReference type="CDD" id="cd04301">
    <property type="entry name" value="NAT_SF"/>
    <property type="match status" value="1"/>
</dbReference>
<dbReference type="Proteomes" id="UP000434036">
    <property type="component" value="Unassembled WGS sequence"/>
</dbReference>
<proteinExistence type="inferred from homology"/>
<dbReference type="RefSeq" id="WP_160625720.1">
    <property type="nucleotide sequence ID" value="NZ_WUUQ01000006.1"/>
</dbReference>
<accession>A0A6N8UGF9</accession>
<organism evidence="5 6">
    <name type="scientific">Copranaerobaculum intestinale</name>
    <dbReference type="NCBI Taxonomy" id="2692629"/>
    <lineage>
        <taxon>Bacteria</taxon>
        <taxon>Bacillati</taxon>
        <taxon>Bacillota</taxon>
        <taxon>Erysipelotrichia</taxon>
        <taxon>Erysipelotrichales</taxon>
        <taxon>Erysipelotrichaceae</taxon>
        <taxon>Copranaerobaculum</taxon>
    </lineage>
</organism>
<dbReference type="PANTHER" id="PTHR43792:SF8">
    <property type="entry name" value="[RIBOSOMAL PROTEIN US5]-ALANINE N-ACETYLTRANSFERASE"/>
    <property type="match status" value="1"/>
</dbReference>
<dbReference type="AlphaFoldDB" id="A0A6N8UGF9"/>
<keyword evidence="1 5" id="KW-0808">Transferase</keyword>
<dbReference type="PROSITE" id="PS51186">
    <property type="entry name" value="GNAT"/>
    <property type="match status" value="1"/>
</dbReference>
<gene>
    <name evidence="5" type="ORF">GSF08_10420</name>
</gene>
<evidence type="ECO:0000313" key="5">
    <source>
        <dbReference type="EMBL" id="MXQ74337.1"/>
    </source>
</evidence>
<comment type="caution">
    <text evidence="5">The sequence shown here is derived from an EMBL/GenBank/DDBJ whole genome shotgun (WGS) entry which is preliminary data.</text>
</comment>
<dbReference type="Pfam" id="PF13302">
    <property type="entry name" value="Acetyltransf_3"/>
    <property type="match status" value="1"/>
</dbReference>
<evidence type="ECO:0000256" key="2">
    <source>
        <dbReference type="ARBA" id="ARBA00023315"/>
    </source>
</evidence>
<dbReference type="Gene3D" id="3.40.630.30">
    <property type="match status" value="1"/>
</dbReference>